<evidence type="ECO:0000256" key="4">
    <source>
        <dbReference type="ARBA" id="ARBA00022692"/>
    </source>
</evidence>
<dbReference type="Proteomes" id="UP001152797">
    <property type="component" value="Unassembled WGS sequence"/>
</dbReference>
<feature type="domain" description="Ammonium transporter AmtB-like" evidence="10">
    <location>
        <begin position="26"/>
        <end position="134"/>
    </location>
</feature>
<feature type="compositionally biased region" description="Polar residues" evidence="8">
    <location>
        <begin position="606"/>
        <end position="617"/>
    </location>
</feature>
<feature type="compositionally biased region" description="Polar residues" evidence="8">
    <location>
        <begin position="973"/>
        <end position="987"/>
    </location>
</feature>
<dbReference type="GO" id="GO:0005886">
    <property type="term" value="C:plasma membrane"/>
    <property type="evidence" value="ECO:0007669"/>
    <property type="project" value="TreeGrafter"/>
</dbReference>
<feature type="region of interest" description="Disordered" evidence="8">
    <location>
        <begin position="1010"/>
        <end position="1060"/>
    </location>
</feature>
<keyword evidence="7" id="KW-0924">Ammonia transport</keyword>
<evidence type="ECO:0000259" key="10">
    <source>
        <dbReference type="Pfam" id="PF00909"/>
    </source>
</evidence>
<keyword evidence="6 9" id="KW-0472">Membrane</keyword>
<organism evidence="11">
    <name type="scientific">Cladocopium goreaui</name>
    <dbReference type="NCBI Taxonomy" id="2562237"/>
    <lineage>
        <taxon>Eukaryota</taxon>
        <taxon>Sar</taxon>
        <taxon>Alveolata</taxon>
        <taxon>Dinophyceae</taxon>
        <taxon>Suessiales</taxon>
        <taxon>Symbiodiniaceae</taxon>
        <taxon>Cladocopium</taxon>
    </lineage>
</organism>
<feature type="compositionally biased region" description="Basic and acidic residues" evidence="8">
    <location>
        <begin position="596"/>
        <end position="605"/>
    </location>
</feature>
<reference evidence="12" key="2">
    <citation type="submission" date="2024-04" db="EMBL/GenBank/DDBJ databases">
        <authorList>
            <person name="Chen Y."/>
            <person name="Shah S."/>
            <person name="Dougan E. K."/>
            <person name="Thang M."/>
            <person name="Chan C."/>
        </authorList>
    </citation>
    <scope>NUCLEOTIDE SEQUENCE [LARGE SCALE GENOMIC DNA]</scope>
</reference>
<comment type="subcellular location">
    <subcellularLocation>
        <location evidence="1">Membrane</location>
        <topology evidence="1">Multi-pass membrane protein</topology>
    </subcellularLocation>
</comment>
<feature type="transmembrane region" description="Helical" evidence="9">
    <location>
        <begin position="372"/>
        <end position="397"/>
    </location>
</feature>
<dbReference type="InterPro" id="IPR029020">
    <property type="entry name" value="Ammonium/urea_transptr"/>
</dbReference>
<feature type="region of interest" description="Disordered" evidence="8">
    <location>
        <begin position="1387"/>
        <end position="1406"/>
    </location>
</feature>
<dbReference type="GO" id="GO:0097272">
    <property type="term" value="P:ammonium homeostasis"/>
    <property type="evidence" value="ECO:0007669"/>
    <property type="project" value="TreeGrafter"/>
</dbReference>
<evidence type="ECO:0000256" key="1">
    <source>
        <dbReference type="ARBA" id="ARBA00004141"/>
    </source>
</evidence>
<dbReference type="OrthoDB" id="534912at2759"/>
<feature type="compositionally biased region" description="Low complexity" evidence="8">
    <location>
        <begin position="626"/>
        <end position="640"/>
    </location>
</feature>
<evidence type="ECO:0000256" key="5">
    <source>
        <dbReference type="ARBA" id="ARBA00022989"/>
    </source>
</evidence>
<dbReference type="Pfam" id="PF00909">
    <property type="entry name" value="Ammonium_transp"/>
    <property type="match status" value="2"/>
</dbReference>
<evidence type="ECO:0000256" key="9">
    <source>
        <dbReference type="SAM" id="Phobius"/>
    </source>
</evidence>
<feature type="transmembrane region" description="Helical" evidence="9">
    <location>
        <begin position="37"/>
        <end position="55"/>
    </location>
</feature>
<evidence type="ECO:0000256" key="7">
    <source>
        <dbReference type="ARBA" id="ARBA00023177"/>
    </source>
</evidence>
<feature type="compositionally biased region" description="Low complexity" evidence="8">
    <location>
        <begin position="1389"/>
        <end position="1402"/>
    </location>
</feature>
<sequence>MDSAMSCLVFAIATRENFWESSLVLDANKETMYSDLLYHWAFCATCVTICSGSMAERTHIIGYLTHAALMAGLIFPPVAEAVWGSGGLLRPFFVNAVHQEVRYHDCAGSGVVHLVGGVAALAGNSLLGRRIMRTDELPDLDLELQPLEPASPRLPVQDTVAEDLEAPDAFRDTRCGDLVPETQARWQRRFDNAERDKAEFQPCNYLQVMGMFILWVGWYGFNAGGSLTAQPGSSHTAGLVAWNTTVAAAAGGFGSYLYLYGFRLNLDVGFLCNGLLSGLVSITACCDVSTPLTSMLIGLLAGLVVYPMASNGMRRLRLDDPVDAVPVHAASGLFGILAVGLCFPDCAALREKGLSEAQSMFCREEHHVGKQLLAQLLGGVVIIAWTFLISYAFWLLLAAAECVRALELEQVNRAQNLLRQLTGQGALSKSKVHQDLESAAHLSRTVRRALKEHGWTGSRFLLGQPQDLVSLLTKLQQAQFGSLETALETEVCAPLRILVRCCSSWWLFRELAFARLRIHPWAEISGLGAAETDGGKLYMAIQRAAGQIAELRSQTHAEPLQTEVRELGMLVRSQDVLLRRLITRRYSNLSSRRLSHIPERQESTEATRAVSPSSPNCQIPEESTESQLSARSRSGLSSRSGWHEGFPGLPPHFRLDLLSEIASTVSDGSLGALSPHSVASTPPPTIHGRMRRVPSNGAPINVAEQLVQMLQMQQQLLSAIGLLARQEWLVLDAVTQPTATSCAEAISQLELSTLDAEERQKVQDVLRGKALETTNVRQKMQDFSAFALYLPEPTWTLVMQTEVDHMRILQAVVTWLADHFTLRCPSEPTYASLTAFLLLREPDDKRRQMQNNVEVFLATVKAEGASILARYKYRRVPPENYIVQLPLDRGDLPPGANSDAVVQCVAPRIRLSEILMVARTIPLRQRGKAKKTSATDAVAFSGLADNPFGMFAGFMRFMQYMSESRQDSSSSSTMNLPLSRKQTSTPNLLEGHSASAKSLTLAAQPTAAATSLAPPAAVEKSDGTGLPSSQCEPAAPTSDVKAVSSETIEVSEKEAEATAVPPVSLADTLQRLQRASGAMKRPAGQMPEQKSTTVEPKPKVKSFAANMKKKQALALKRPASSSKSHSTGEMIYPPQGQGKKMPSKAKCIAMCPKGCIAMVGNFEKPHAPLDTDAKRDLADCFELMKEVFTQISVEDGHDDVKEALAFLRTCLYTVRFILLGWAIDDTKHMQSDMLVLPAASRWSVLHPCRAVFQRELLSVLRFIDMHQAYFVDQPWAWMLSVLQLLEPNLTPQMSEVLEFETGTPPSPQHSAALSEGEHAVAEPSEDAVAQPAPASTPCGHRFPKVLASYLEQRLEYEQQLQNYHKSLLTECENPYVDVDYLKSKMDGRSSSSSAMTSENANSLRTQWKNLPEDVKLQYRGRRDWESTTYGIKRTRAGVRKDAMHRSQ</sequence>
<evidence type="ECO:0000313" key="13">
    <source>
        <dbReference type="EMBL" id="CAL4795767.1"/>
    </source>
</evidence>
<gene>
    <name evidence="11" type="ORF">C1SCF055_LOCUS33898</name>
</gene>
<dbReference type="PANTHER" id="PTHR11730">
    <property type="entry name" value="AMMONIUM TRANSPORTER"/>
    <property type="match status" value="1"/>
</dbReference>
<dbReference type="EMBL" id="CAMXCT010004290">
    <property type="protein sequence ID" value="CAI4008455.1"/>
    <property type="molecule type" value="Genomic_DNA"/>
</dbReference>
<dbReference type="GO" id="GO:0008519">
    <property type="term" value="F:ammonium channel activity"/>
    <property type="evidence" value="ECO:0007669"/>
    <property type="project" value="InterPro"/>
</dbReference>
<feature type="transmembrane region" description="Helical" evidence="9">
    <location>
        <begin position="109"/>
        <end position="127"/>
    </location>
</feature>
<evidence type="ECO:0000256" key="6">
    <source>
        <dbReference type="ARBA" id="ARBA00023136"/>
    </source>
</evidence>
<feature type="region of interest" description="Disordered" evidence="8">
    <location>
        <begin position="593"/>
        <end position="643"/>
    </location>
</feature>
<dbReference type="EMBL" id="CAMXCT030004290">
    <property type="protein sequence ID" value="CAL4795767.1"/>
    <property type="molecule type" value="Genomic_DNA"/>
</dbReference>
<keyword evidence="14" id="KW-1185">Reference proteome</keyword>
<accession>A0A9P1GCL8</accession>
<dbReference type="EMBL" id="CAMXCT020004290">
    <property type="protein sequence ID" value="CAL1161830.1"/>
    <property type="molecule type" value="Genomic_DNA"/>
</dbReference>
<comment type="caution">
    <text evidence="11">The sequence shown here is derived from an EMBL/GenBank/DDBJ whole genome shotgun (WGS) entry which is preliminary data.</text>
</comment>
<feature type="region of interest" description="Disordered" evidence="8">
    <location>
        <begin position="1076"/>
        <end position="1097"/>
    </location>
</feature>
<feature type="domain" description="Ammonium transporter AmtB-like" evidence="10">
    <location>
        <begin position="192"/>
        <end position="405"/>
    </location>
</feature>
<name>A0A9P1GCL8_9DINO</name>
<evidence type="ECO:0000313" key="11">
    <source>
        <dbReference type="EMBL" id="CAI4008455.1"/>
    </source>
</evidence>
<feature type="transmembrane region" description="Helical" evidence="9">
    <location>
        <begin position="241"/>
        <end position="259"/>
    </location>
</feature>
<feature type="region of interest" description="Disordered" evidence="8">
    <location>
        <begin position="1111"/>
        <end position="1140"/>
    </location>
</feature>
<dbReference type="SUPFAM" id="SSF111352">
    <property type="entry name" value="Ammonium transporter"/>
    <property type="match status" value="2"/>
</dbReference>
<dbReference type="PANTHER" id="PTHR11730:SF6">
    <property type="entry name" value="AMMONIUM TRANSPORTER"/>
    <property type="match status" value="1"/>
</dbReference>
<dbReference type="InterPro" id="IPR024041">
    <property type="entry name" value="NH4_transpt_AmtB-like_dom"/>
</dbReference>
<proteinExistence type="inferred from homology"/>
<evidence type="ECO:0000313" key="14">
    <source>
        <dbReference type="Proteomes" id="UP001152797"/>
    </source>
</evidence>
<evidence type="ECO:0000256" key="2">
    <source>
        <dbReference type="ARBA" id="ARBA00005887"/>
    </source>
</evidence>
<evidence type="ECO:0000256" key="8">
    <source>
        <dbReference type="SAM" id="MobiDB-lite"/>
    </source>
</evidence>
<evidence type="ECO:0000313" key="12">
    <source>
        <dbReference type="EMBL" id="CAL1161830.1"/>
    </source>
</evidence>
<feature type="transmembrane region" description="Helical" evidence="9">
    <location>
        <begin position="67"/>
        <end position="89"/>
    </location>
</feature>
<comment type="similarity">
    <text evidence="2">Belongs to the ammonia transporter channel (TC 1.A.11.2) family.</text>
</comment>
<keyword evidence="3" id="KW-0813">Transport</keyword>
<keyword evidence="5 9" id="KW-1133">Transmembrane helix</keyword>
<feature type="region of interest" description="Disordered" evidence="8">
    <location>
        <begin position="1299"/>
        <end position="1336"/>
    </location>
</feature>
<reference evidence="11" key="1">
    <citation type="submission" date="2022-10" db="EMBL/GenBank/DDBJ databases">
        <authorList>
            <person name="Chen Y."/>
            <person name="Dougan E. K."/>
            <person name="Chan C."/>
            <person name="Rhodes N."/>
            <person name="Thang M."/>
        </authorList>
    </citation>
    <scope>NUCLEOTIDE SEQUENCE</scope>
</reference>
<feature type="transmembrane region" description="Helical" evidence="9">
    <location>
        <begin position="203"/>
        <end position="221"/>
    </location>
</feature>
<feature type="region of interest" description="Disordered" evidence="8">
    <location>
        <begin position="966"/>
        <end position="991"/>
    </location>
</feature>
<evidence type="ECO:0000256" key="3">
    <source>
        <dbReference type="ARBA" id="ARBA00022448"/>
    </source>
</evidence>
<protein>
    <submittedName>
        <fullName evidence="13">Ammonium transporter 2</fullName>
    </submittedName>
</protein>
<dbReference type="Gene3D" id="1.10.3430.10">
    <property type="entry name" value="Ammonium transporter AmtB like domains"/>
    <property type="match status" value="1"/>
</dbReference>
<keyword evidence="4 9" id="KW-0812">Transmembrane</keyword>
<feature type="transmembrane region" description="Helical" evidence="9">
    <location>
        <begin position="290"/>
        <end position="309"/>
    </location>
</feature>